<evidence type="ECO:0000313" key="4">
    <source>
        <dbReference type="WBParaSite" id="MBELARI_LOCUS19844"/>
    </source>
</evidence>
<reference evidence="4" key="1">
    <citation type="submission" date="2024-02" db="UniProtKB">
        <authorList>
            <consortium name="WormBaseParasite"/>
        </authorList>
    </citation>
    <scope>IDENTIFICATION</scope>
</reference>
<keyword evidence="3" id="KW-1185">Reference proteome</keyword>
<evidence type="ECO:0000313" key="3">
    <source>
        <dbReference type="Proteomes" id="UP000887575"/>
    </source>
</evidence>
<evidence type="ECO:0000256" key="2">
    <source>
        <dbReference type="SAM" id="SignalP"/>
    </source>
</evidence>
<organism evidence="3 4">
    <name type="scientific">Mesorhabditis belari</name>
    <dbReference type="NCBI Taxonomy" id="2138241"/>
    <lineage>
        <taxon>Eukaryota</taxon>
        <taxon>Metazoa</taxon>
        <taxon>Ecdysozoa</taxon>
        <taxon>Nematoda</taxon>
        <taxon>Chromadorea</taxon>
        <taxon>Rhabditida</taxon>
        <taxon>Rhabditina</taxon>
        <taxon>Rhabditomorpha</taxon>
        <taxon>Rhabditoidea</taxon>
        <taxon>Rhabditidae</taxon>
        <taxon>Mesorhabditinae</taxon>
        <taxon>Mesorhabditis</taxon>
    </lineage>
</organism>
<name>A0AAF3J6U4_9BILA</name>
<protein>
    <submittedName>
        <fullName evidence="4">Uncharacterized protein</fullName>
    </submittedName>
</protein>
<feature type="signal peptide" evidence="2">
    <location>
        <begin position="1"/>
        <end position="16"/>
    </location>
</feature>
<evidence type="ECO:0000256" key="1">
    <source>
        <dbReference type="SAM" id="MobiDB-lite"/>
    </source>
</evidence>
<keyword evidence="2" id="KW-0732">Signal</keyword>
<sequence>MNLLLAFFVLICIVSGAFDCWNKKDGGLINSETKPFVYKCEKNNPIFVGCRFINRKTLKEEVIAPNNSGLVFGKGYTYAGFTKNCMEDNTKVYTETPACWVKGDDEKEVKLLEWEDAAVIKITENGVKKILKVRCFEIGKKTRFGLWEMKEKEPAPSPNPGPKSQDEN</sequence>
<feature type="chain" id="PRO_5042091300" evidence="2">
    <location>
        <begin position="17"/>
        <end position="168"/>
    </location>
</feature>
<dbReference type="Proteomes" id="UP000887575">
    <property type="component" value="Unassembled WGS sequence"/>
</dbReference>
<proteinExistence type="predicted"/>
<feature type="region of interest" description="Disordered" evidence="1">
    <location>
        <begin position="147"/>
        <end position="168"/>
    </location>
</feature>
<dbReference type="AlphaFoldDB" id="A0AAF3J6U4"/>
<accession>A0AAF3J6U4</accession>
<dbReference type="WBParaSite" id="MBELARI_LOCUS19844">
    <property type="protein sequence ID" value="MBELARI_LOCUS19844"/>
    <property type="gene ID" value="MBELARI_LOCUS19844"/>
</dbReference>